<dbReference type="Proteomes" id="UP000879542">
    <property type="component" value="Unassembled WGS sequence"/>
</dbReference>
<reference evidence="1" key="2">
    <citation type="submission" date="2021-06" db="EMBL/GenBank/DDBJ databases">
        <authorList>
            <consortium name="NCBI Pathogen Detection Project"/>
        </authorList>
    </citation>
    <scope>NUCLEOTIDE SEQUENCE</scope>
    <source>
        <strain evidence="1">Clostridioides</strain>
    </source>
</reference>
<dbReference type="AlphaFoldDB" id="A0A9Q9QNK7"/>
<proteinExistence type="predicted"/>
<organism evidence="1 3">
    <name type="scientific">Clostridioides difficile</name>
    <name type="common">Peptoclostridium difficile</name>
    <dbReference type="NCBI Taxonomy" id="1496"/>
    <lineage>
        <taxon>Bacteria</taxon>
        <taxon>Bacillati</taxon>
        <taxon>Bacillota</taxon>
        <taxon>Clostridia</taxon>
        <taxon>Peptostreptococcales</taxon>
        <taxon>Peptostreptococcaceae</taxon>
        <taxon>Clostridioides</taxon>
    </lineage>
</organism>
<comment type="caution">
    <text evidence="1">The sequence shown here is derived from an EMBL/GenBank/DDBJ whole genome shotgun (WGS) entry which is preliminary data.</text>
</comment>
<evidence type="ECO:0000313" key="1">
    <source>
        <dbReference type="EMBL" id="HBH2622202.1"/>
    </source>
</evidence>
<evidence type="ECO:0000313" key="2">
    <source>
        <dbReference type="EMBL" id="HBH2622218.1"/>
    </source>
</evidence>
<gene>
    <name evidence="1" type="ORF">KRQ00_004034</name>
    <name evidence="2" type="ORF">KRQ00_004050</name>
</gene>
<accession>A0A9Q9QNK7</accession>
<name>A0A9Q9QNK7_CLODI</name>
<dbReference type="EMBL" id="DAEQIJ010000043">
    <property type="protein sequence ID" value="HBH2622202.1"/>
    <property type="molecule type" value="Genomic_DNA"/>
</dbReference>
<dbReference type="EMBL" id="DAEQIJ010000045">
    <property type="protein sequence ID" value="HBH2622218.1"/>
    <property type="molecule type" value="Genomic_DNA"/>
</dbReference>
<evidence type="ECO:0000313" key="3">
    <source>
        <dbReference type="Proteomes" id="UP000879542"/>
    </source>
</evidence>
<sequence length="57" mass="6794">MNKCEDCKYRAYEEDGEVYFYSDGSYEGGICREEYCSRGYEKKFENNGENCKSFKKL</sequence>
<reference evidence="1" key="1">
    <citation type="journal article" date="2018" name="Genome Biol.">
        <title>SKESA: strategic k-mer extension for scrupulous assemblies.</title>
        <authorList>
            <person name="Souvorov A."/>
            <person name="Agarwala R."/>
            <person name="Lipman D.J."/>
        </authorList>
    </citation>
    <scope>NUCLEOTIDE SEQUENCE</scope>
    <source>
        <strain evidence="1">Clostridioides</strain>
    </source>
</reference>
<protein>
    <submittedName>
        <fullName evidence="1">Uncharacterized protein</fullName>
    </submittedName>
</protein>
<dbReference type="RefSeq" id="WP_018112744.1">
    <property type="nucleotide sequence ID" value="NZ_AP025558.1"/>
</dbReference>